<name>A0ACC6SUM8_9HYPH</name>
<dbReference type="Proteomes" id="UP001480082">
    <property type="component" value="Unassembled WGS sequence"/>
</dbReference>
<keyword evidence="2" id="KW-1185">Reference proteome</keyword>
<proteinExistence type="predicted"/>
<organism evidence="1 2">
    <name type="scientific">Mesorhizobium australicum</name>
    <dbReference type="NCBI Taxonomy" id="536018"/>
    <lineage>
        <taxon>Bacteria</taxon>
        <taxon>Pseudomonadati</taxon>
        <taxon>Pseudomonadota</taxon>
        <taxon>Alphaproteobacteria</taxon>
        <taxon>Hyphomicrobiales</taxon>
        <taxon>Phyllobacteriaceae</taxon>
        <taxon>Mesorhizobium</taxon>
    </lineage>
</organism>
<reference evidence="1 2" key="1">
    <citation type="journal article" date="2024" name="Proc. Natl. Acad. Sci. U.S.A.">
        <title>The evolutionary genomics of adaptation to stress in wild rhizobium bacteria.</title>
        <authorList>
            <person name="Kehlet-Delgado H."/>
            <person name="Montoya A.P."/>
            <person name="Jensen K.T."/>
            <person name="Wendlandt C.E."/>
            <person name="Dexheimer C."/>
            <person name="Roberts M."/>
            <person name="Torres Martinez L."/>
            <person name="Friesen M.L."/>
            <person name="Griffitts J.S."/>
            <person name="Porter S.S."/>
        </authorList>
    </citation>
    <scope>NUCLEOTIDE SEQUENCE [LARGE SCALE GENOMIC DNA]</scope>
    <source>
        <strain evidence="1 2">M0468</strain>
    </source>
</reference>
<evidence type="ECO:0000313" key="2">
    <source>
        <dbReference type="Proteomes" id="UP001480082"/>
    </source>
</evidence>
<sequence length="70" mass="7576">MDEKRCRLFLPSGASYQIDQGQKTLPPDLVKAMKPGTNLNIGMESVTRKPVTPVSLAGFSAALTKLESIK</sequence>
<dbReference type="EMBL" id="JAMYRI010000003">
    <property type="protein sequence ID" value="MER9283437.1"/>
    <property type="molecule type" value="Genomic_DNA"/>
</dbReference>
<evidence type="ECO:0000313" key="1">
    <source>
        <dbReference type="EMBL" id="MER9283437.1"/>
    </source>
</evidence>
<comment type="caution">
    <text evidence="1">The sequence shown here is derived from an EMBL/GenBank/DDBJ whole genome shotgun (WGS) entry which is preliminary data.</text>
</comment>
<gene>
    <name evidence="1" type="ORF">NKI81_05620</name>
</gene>
<protein>
    <submittedName>
        <fullName evidence="1">Uncharacterized protein</fullName>
    </submittedName>
</protein>
<accession>A0ACC6SUM8</accession>